<dbReference type="Pfam" id="PF00111">
    <property type="entry name" value="Fer2"/>
    <property type="match status" value="1"/>
</dbReference>
<accession>A0ABY5ATL3</accession>
<organism evidence="2 3">
    <name type="scientific">Phormidium yuhuli AB48</name>
    <dbReference type="NCBI Taxonomy" id="2940671"/>
    <lineage>
        <taxon>Bacteria</taxon>
        <taxon>Bacillati</taxon>
        <taxon>Cyanobacteriota</taxon>
        <taxon>Cyanophyceae</taxon>
        <taxon>Oscillatoriophycideae</taxon>
        <taxon>Oscillatoriales</taxon>
        <taxon>Oscillatoriaceae</taxon>
        <taxon>Phormidium</taxon>
        <taxon>Phormidium yuhuli</taxon>
    </lineage>
</organism>
<gene>
    <name evidence="2" type="ORF">NEA10_05890</name>
</gene>
<keyword evidence="3" id="KW-1185">Reference proteome</keyword>
<dbReference type="InterPro" id="IPR036010">
    <property type="entry name" value="2Fe-2S_ferredoxin-like_sf"/>
</dbReference>
<evidence type="ECO:0000313" key="3">
    <source>
        <dbReference type="Proteomes" id="UP001056708"/>
    </source>
</evidence>
<name>A0ABY5ATL3_9CYAN</name>
<dbReference type="SUPFAM" id="SSF54292">
    <property type="entry name" value="2Fe-2S ferredoxin-like"/>
    <property type="match status" value="1"/>
</dbReference>
<dbReference type="InterPro" id="IPR012675">
    <property type="entry name" value="Beta-grasp_dom_sf"/>
</dbReference>
<feature type="domain" description="2Fe-2S ferredoxin-type" evidence="1">
    <location>
        <begin position="1"/>
        <end position="99"/>
    </location>
</feature>
<evidence type="ECO:0000259" key="1">
    <source>
        <dbReference type="PROSITE" id="PS51085"/>
    </source>
</evidence>
<dbReference type="Proteomes" id="UP001056708">
    <property type="component" value="Chromosome"/>
</dbReference>
<dbReference type="PROSITE" id="PS51085">
    <property type="entry name" value="2FE2S_FER_2"/>
    <property type="match status" value="1"/>
</dbReference>
<proteinExistence type="predicted"/>
<reference evidence="2" key="1">
    <citation type="submission" date="2022-06" db="EMBL/GenBank/DDBJ databases">
        <title>Genome sequence of Phormidium yuhuli AB48 isolated from an industrial photobioreactor environment.</title>
        <authorList>
            <person name="Qiu Y."/>
            <person name="Noonan A.J.C."/>
            <person name="Dofher K."/>
            <person name="Koch M."/>
            <person name="Kieft B."/>
            <person name="Lin X."/>
            <person name="Ziels R.M."/>
            <person name="Hallam S.J."/>
        </authorList>
    </citation>
    <scope>NUCLEOTIDE SEQUENCE</scope>
    <source>
        <strain evidence="2">AB48</strain>
    </source>
</reference>
<dbReference type="CDD" id="cd00207">
    <property type="entry name" value="fer2"/>
    <property type="match status" value="1"/>
</dbReference>
<sequence length="115" mass="12648">MPTVFAAGKTIECDRGANLRDLLLRQGIALYNGKASLINCRGIGSCGTCAVAVEGEVSEANWRDRTRRSLPPHERQRSLRLACQTQVLGDVRVTKFDGFWGQGTIPVWTSDCQPQ</sequence>
<evidence type="ECO:0000313" key="2">
    <source>
        <dbReference type="EMBL" id="USR92251.1"/>
    </source>
</evidence>
<dbReference type="InterPro" id="IPR001041">
    <property type="entry name" value="2Fe-2S_ferredoxin-type"/>
</dbReference>
<dbReference type="Gene3D" id="3.10.20.30">
    <property type="match status" value="1"/>
</dbReference>
<dbReference type="EMBL" id="CP098611">
    <property type="protein sequence ID" value="USR92251.1"/>
    <property type="molecule type" value="Genomic_DNA"/>
</dbReference>
<dbReference type="RefSeq" id="WP_252664324.1">
    <property type="nucleotide sequence ID" value="NZ_CP098611.1"/>
</dbReference>
<protein>
    <submittedName>
        <fullName evidence="2">(2Fe-2S)-binding protein</fullName>
    </submittedName>
</protein>